<dbReference type="AlphaFoldDB" id="A0A4P9WEG9"/>
<dbReference type="OrthoDB" id="2422225at2759"/>
<reference evidence="2" key="1">
    <citation type="journal article" date="2018" name="Nat. Microbiol.">
        <title>Leveraging single-cell genomics to expand the fungal tree of life.</title>
        <authorList>
            <person name="Ahrendt S.R."/>
            <person name="Quandt C.A."/>
            <person name="Ciobanu D."/>
            <person name="Clum A."/>
            <person name="Salamov A."/>
            <person name="Andreopoulos B."/>
            <person name="Cheng J.F."/>
            <person name="Woyke T."/>
            <person name="Pelin A."/>
            <person name="Henrissat B."/>
            <person name="Reynolds N.K."/>
            <person name="Benny G.L."/>
            <person name="Smith M.E."/>
            <person name="James T.Y."/>
            <person name="Grigoriev I.V."/>
        </authorList>
    </citation>
    <scope>NUCLEOTIDE SEQUENCE [LARGE SCALE GENOMIC DNA]</scope>
</reference>
<organism evidence="1 2">
    <name type="scientific">Blyttiomyces helicus</name>
    <dbReference type="NCBI Taxonomy" id="388810"/>
    <lineage>
        <taxon>Eukaryota</taxon>
        <taxon>Fungi</taxon>
        <taxon>Fungi incertae sedis</taxon>
        <taxon>Chytridiomycota</taxon>
        <taxon>Chytridiomycota incertae sedis</taxon>
        <taxon>Chytridiomycetes</taxon>
        <taxon>Chytridiomycetes incertae sedis</taxon>
        <taxon>Blyttiomyces</taxon>
    </lineage>
</organism>
<protein>
    <submittedName>
        <fullName evidence="1">Uncharacterized protein</fullName>
    </submittedName>
</protein>
<name>A0A4P9WEG9_9FUNG</name>
<dbReference type="EMBL" id="KZ995379">
    <property type="protein sequence ID" value="RKO90792.1"/>
    <property type="molecule type" value="Genomic_DNA"/>
</dbReference>
<evidence type="ECO:0000313" key="2">
    <source>
        <dbReference type="Proteomes" id="UP000269721"/>
    </source>
</evidence>
<accession>A0A4P9WEG9</accession>
<sequence length="250" mass="27715">MLETMLLGAYSSRLGFGHAGLCRWTRKELPAGGRPTRGGMACEAVLDEKGKEDVDGCGPIRATHGVLQHSENCNELLFRSAPLRPHKSIVEAATQELRVGIPASCIMAQYLMASVVRVKEGTDTANRKLPRHIGNVRFWSTKDDMATIWRGLQEEILSIDFNLSGEQNIRNFLTHMLNDGNANVRDAVFHYLPKTATSDRFEPGIASPSMLEAVWCYGHGKLILIDGTFGMCLQKILLFVVMVITFLIEP</sequence>
<gene>
    <name evidence="1" type="ORF">BDK51DRAFT_30954</name>
</gene>
<keyword evidence="2" id="KW-1185">Reference proteome</keyword>
<evidence type="ECO:0000313" key="1">
    <source>
        <dbReference type="EMBL" id="RKO90792.1"/>
    </source>
</evidence>
<proteinExistence type="predicted"/>
<dbReference type="Proteomes" id="UP000269721">
    <property type="component" value="Unassembled WGS sequence"/>
</dbReference>